<dbReference type="Gene3D" id="2.40.128.20">
    <property type="match status" value="1"/>
</dbReference>
<evidence type="ECO:0000313" key="2">
    <source>
        <dbReference type="EMBL" id="JAB72419.1"/>
    </source>
</evidence>
<dbReference type="EMBL" id="GANP01012049">
    <property type="protein sequence ID" value="JAB72419.1"/>
    <property type="molecule type" value="mRNA"/>
</dbReference>
<dbReference type="Pfam" id="PF02098">
    <property type="entry name" value="His_binding"/>
    <property type="match status" value="1"/>
</dbReference>
<dbReference type="InterPro" id="IPR002970">
    <property type="entry name" value="Tick_his-bd"/>
</dbReference>
<dbReference type="InterPro" id="IPR012674">
    <property type="entry name" value="Calycin"/>
</dbReference>
<accession>V5H622</accession>
<name>V5H622_IXORI</name>
<dbReference type="AlphaFoldDB" id="V5H622"/>
<feature type="chain" id="PRO_5004735154" evidence="1">
    <location>
        <begin position="21"/>
        <end position="206"/>
    </location>
</feature>
<reference evidence="2" key="1">
    <citation type="journal article" date="2015" name="Sci. Rep.">
        <title>Tissue- and time-dependent transcription in Ixodes ricinus salivary glands and midguts when blood feeding on the vertebrate host.</title>
        <authorList>
            <person name="Kotsyfakis M."/>
            <person name="Schwarz A."/>
            <person name="Erhart J."/>
            <person name="Ribeiro J.M."/>
        </authorList>
    </citation>
    <scope>NUCLEOTIDE SEQUENCE</scope>
    <source>
        <tissue evidence="2">Salivary gland and midgut</tissue>
    </source>
</reference>
<dbReference type="GO" id="GO:0043176">
    <property type="term" value="F:amine binding"/>
    <property type="evidence" value="ECO:0007669"/>
    <property type="project" value="InterPro"/>
</dbReference>
<protein>
    <submittedName>
        <fullName evidence="2">Putative lipocalin-7 1</fullName>
    </submittedName>
</protein>
<dbReference type="SUPFAM" id="SSF50814">
    <property type="entry name" value="Lipocalins"/>
    <property type="match status" value="1"/>
</dbReference>
<organism evidence="2">
    <name type="scientific">Ixodes ricinus</name>
    <name type="common">Common tick</name>
    <name type="synonym">Acarus ricinus</name>
    <dbReference type="NCBI Taxonomy" id="34613"/>
    <lineage>
        <taxon>Eukaryota</taxon>
        <taxon>Metazoa</taxon>
        <taxon>Ecdysozoa</taxon>
        <taxon>Arthropoda</taxon>
        <taxon>Chelicerata</taxon>
        <taxon>Arachnida</taxon>
        <taxon>Acari</taxon>
        <taxon>Parasitiformes</taxon>
        <taxon>Ixodida</taxon>
        <taxon>Ixodoidea</taxon>
        <taxon>Ixodidae</taxon>
        <taxon>Ixodinae</taxon>
        <taxon>Ixodes</taxon>
    </lineage>
</organism>
<sequence>MNTFFKVSLAALYVFPSSIAEHCNCNPEGTLETLTQVFEHRDAWTFLSSSATLYLLYLPATLRIGAAQCVTSTLREPTPVYPEVKRRISYTNASLQANNRQNKDITLTMGEKNIKNKRSTYFTTHDFPRIGEVFPVVYSDSRCLIYQILRETFDGKTGCALWVKQISKDNLLLYCKFIYNFFCGVSHRTVYAKQTCDTLVPEEEKS</sequence>
<evidence type="ECO:0000256" key="1">
    <source>
        <dbReference type="SAM" id="SignalP"/>
    </source>
</evidence>
<dbReference type="GO" id="GO:0030682">
    <property type="term" value="P:symbiont-mediated perturbation of host defenses"/>
    <property type="evidence" value="ECO:0007669"/>
    <property type="project" value="InterPro"/>
</dbReference>
<feature type="signal peptide" evidence="1">
    <location>
        <begin position="1"/>
        <end position="20"/>
    </location>
</feature>
<keyword evidence="1" id="KW-0732">Signal</keyword>
<proteinExistence type="evidence at transcript level"/>